<dbReference type="EMBL" id="KY888882">
    <property type="protein sequence ID" value="ARQ95083.1"/>
    <property type="molecule type" value="Genomic_DNA"/>
</dbReference>
<protein>
    <submittedName>
        <fullName evidence="1">Uncharacterized protein</fullName>
    </submittedName>
</protein>
<organism evidence="1 2">
    <name type="scientific">Bacillus phage Flapjack</name>
    <dbReference type="NCBI Taxonomy" id="1983465"/>
    <lineage>
        <taxon>Viruses</taxon>
        <taxon>Duplodnaviria</taxon>
        <taxon>Heunggongvirae</taxon>
        <taxon>Uroviricota</taxon>
        <taxon>Caudoviricetes</taxon>
        <taxon>Herelleviridae</taxon>
        <taxon>Bastillevirinae</taxon>
        <taxon>Bequatrovirus</taxon>
        <taxon>Bequatrovirus spock</taxon>
    </lineage>
</organism>
<accession>A0A1X9SG37</accession>
<reference evidence="2" key="1">
    <citation type="submission" date="2017-04" db="EMBL/GenBank/DDBJ databases">
        <authorList>
            <person name="Abille Z."/>
            <person name="Afsharjavan R."/>
            <person name="Alms C.E."/>
            <person name="Anil A."/>
            <person name="Azuma E.A."/>
            <person name="Boateng D."/>
            <person name="Bowden K.V."/>
            <person name="Bui Q."/>
            <person name="Callaghan K.D."/>
            <person name="Canova P.N."/>
            <person name="Carter A.-G.V."/>
            <person name="Carty B."/>
            <person name="Choudhary A."/>
            <person name="Chugh K."/>
            <person name="Clark C.B."/>
            <person name="Clark J."/>
            <person name="Cortez R."/>
            <person name="Dalwadi R.M."/>
            <person name="Daou G."/>
            <person name="Das M."/>
            <person name="Dasari S."/>
            <person name="Davis E.H."/>
            <person name="Defreitas N."/>
            <person name="Demirji J."/>
            <person name="Endres C."/>
            <person name="Fakhar S."/>
            <person name="Feeley N."/>
            <person name="Flores D.C."/>
            <person name="Fowler A.R."/>
            <person name="George T."/>
            <person name="Greis H.L."/>
            <person name="Groleau D.L."/>
            <person name="Gulati J.K."/>
            <person name="Guzman W."/>
            <person name="Hallworth A.N."/>
            <person name="Hariri A."/>
            <person name="Haya V.N."/>
            <person name="Hoffman A.K."/>
            <person name="Horne B."/>
            <person name="Howard T."/>
            <person name="Iglesia A.J."/>
            <person name="Ijezie O.D."/>
            <person name="Incognito N.A."/>
            <person name="Inen J.A."/>
            <person name="Jaiswal A."/>
            <person name="Jezek R.A."/>
            <person name="Kawa A.C."/>
            <person name="Khan F."/>
            <person name="Khin A.C."/>
            <person name="Knapo J."/>
            <person name="Kong A.S."/>
            <person name="Le B.Q."/>
            <person name="Le Q.M."/>
            <person name="Le T.-H.M."/>
            <person name="Lee M."/>
            <person name="Lockwood J.L."/>
            <person name="Loto-Rojas G.S."/>
            <person name="Mantzavinos A."/>
            <person name="Martinez D.R."/>
            <person name="Meadows A.R."/>
            <person name="Mehr S."/>
            <person name="Mellon M.N."/>
            <person name="Memon S."/>
            <person name="Miller B."/>
            <person name="Min S."/>
            <person name="Mitchell L.M."/>
            <person name="Mohamed I.R."/>
            <person name="Mohammed F.O."/>
            <person name="More S."/>
            <person name="Muntaha S."/>
            <person name="Nadeem I."/>
            <person name="Ndjeumen-Njinguet A.S."/>
            <person name="Ng P."/>
            <person name="Ngu V.E."/>
            <person name="Nguyen B.N."/>
            <person name="OHern C.T."/>
            <person name="Oboh U.S."/>
            <person name="Pagano C.W."/>
            <person name="Panakal P.R."/>
            <person name="Park D.A."/>
            <person name="Parsana D."/>
            <person name="Patel P."/>
            <person name="Patel V.S."/>
            <person name="Patwardhan V.M."/>
            <person name="Pawar S.D."/>
            <person name="Payne V.R."/>
            <person name="Petricel I.M."/>
            <person name="Phillips C."/>
            <person name="Puglisi K.M."/>
            <person name="Ramaprasad G."/>
            <person name="Raza A.S."/>
            <person name="Rivera-Oven A.G."/>
            <person name="Robins E."/>
            <person name="Roeun D.C."/>
            <person name="Rostovtseva N."/>
            <person name="Sadat M."/>
            <person name="Seas A."/>
            <person name="So E.J."/>
            <person name="Sogbesan C."/>
            <person name="Strumsky L.A."/>
            <person name="Sun J.L."/>
            <person name="Sutherland H.J."/>
            <person name="Tchakounte I."/>
            <person name="Tewell J.R."/>
            <person name="Thapa D.J."/>
            <person name="Tkach Y."/>
            <person name="Tran C.D."/>
            <person name="Tran V."/>
            <person name="Vithayathil T."/>
            <person name="Vivekanandan A."/>
            <person name="Wang S.R."/>
            <person name="White E."/>
            <person name="Yang A.L."/>
            <person name="Ye D.T."/>
            <person name="Yirenkyi M."/>
            <person name="Zarb J.S."/>
            <person name="Zhang S."/>
            <person name="Zhou M.T."/>
            <person name="Cao A."/>
            <person name="Nguyen K.M."/>
            <person name="Patel K."/>
            <person name="Patel P."/>
            <person name="Pennington E."/>
            <person name="Sendze O."/>
            <person name="Zahangir S."/>
            <person name="Correa-Mendez M."/>
            <person name="Fabian M.F."/>
            <person name="Liu S."/>
            <person name="Jethmalani Y."/>
            <person name="Nunn R."/>
            <person name="Prakash A."/>
            <person name="Louise T."/>
            <person name="Russell D.A."/>
            <person name="Hatfull G.F."/>
            <person name="Erill I."/>
            <person name="Caruso S.M."/>
        </authorList>
    </citation>
    <scope>NUCLEOTIDE SEQUENCE [LARGE SCALE GENOMIC DNA]</scope>
</reference>
<gene>
    <name evidence="1" type="ORF">FLAPJACK_172</name>
</gene>
<dbReference type="Proteomes" id="UP000222741">
    <property type="component" value="Segment"/>
</dbReference>
<evidence type="ECO:0000313" key="1">
    <source>
        <dbReference type="EMBL" id="ARQ95083.1"/>
    </source>
</evidence>
<sequence>MVKQAQIGSIMPKTLEELRGEEPVLAKWYKTLDVTHELVIQLGGNATITIPLKKYPTDEEVATAVKIAGGRGAKIVTTSTETRPYELIDAEDVDMHYGYHDELRDSPVHIFSTAEIRKAVLERMKEDME</sequence>
<proteinExistence type="predicted"/>
<evidence type="ECO:0000313" key="2">
    <source>
        <dbReference type="Proteomes" id="UP000222741"/>
    </source>
</evidence>
<name>A0A1X9SG37_9CAUD</name>